<dbReference type="PANTHER" id="PTHR36844:SF1">
    <property type="entry name" value="PROTEASE PRSW"/>
    <property type="match status" value="1"/>
</dbReference>
<keyword evidence="2" id="KW-0812">Transmembrane</keyword>
<feature type="region of interest" description="Disordered" evidence="1">
    <location>
        <begin position="1"/>
        <end position="103"/>
    </location>
</feature>
<feature type="transmembrane region" description="Helical" evidence="2">
    <location>
        <begin position="175"/>
        <end position="195"/>
    </location>
</feature>
<reference evidence="3" key="2">
    <citation type="submission" date="2020-09" db="EMBL/GenBank/DDBJ databases">
        <authorList>
            <person name="Sun Q."/>
            <person name="Ohkuma M."/>
        </authorList>
    </citation>
    <scope>NUCLEOTIDE SEQUENCE</scope>
    <source>
        <strain evidence="3">JCM 4646</strain>
    </source>
</reference>
<dbReference type="Pfam" id="PF13367">
    <property type="entry name" value="PrsW-protease"/>
    <property type="match status" value="2"/>
</dbReference>
<protein>
    <recommendedName>
        <fullName evidence="5">PrsW family intramembrane metalloprotease</fullName>
    </recommendedName>
</protein>
<dbReference type="PANTHER" id="PTHR36844">
    <property type="entry name" value="PROTEASE PRSW"/>
    <property type="match status" value="1"/>
</dbReference>
<evidence type="ECO:0000313" key="3">
    <source>
        <dbReference type="EMBL" id="GHH72459.1"/>
    </source>
</evidence>
<comment type="caution">
    <text evidence="3">The sequence shown here is derived from an EMBL/GenBank/DDBJ whole genome shotgun (WGS) entry which is preliminary data.</text>
</comment>
<feature type="compositionally biased region" description="Low complexity" evidence="1">
    <location>
        <begin position="505"/>
        <end position="522"/>
    </location>
</feature>
<keyword evidence="4" id="KW-1185">Reference proteome</keyword>
<dbReference type="InterPro" id="IPR026898">
    <property type="entry name" value="PrsW"/>
</dbReference>
<dbReference type="GO" id="GO:0008233">
    <property type="term" value="F:peptidase activity"/>
    <property type="evidence" value="ECO:0007669"/>
    <property type="project" value="InterPro"/>
</dbReference>
<feature type="transmembrane region" description="Helical" evidence="2">
    <location>
        <begin position="142"/>
        <end position="163"/>
    </location>
</feature>
<feature type="transmembrane region" description="Helical" evidence="2">
    <location>
        <begin position="407"/>
        <end position="429"/>
    </location>
</feature>
<gene>
    <name evidence="3" type="ORF">GCM10018781_35320</name>
</gene>
<proteinExistence type="predicted"/>
<accession>A0A919KTX7</accession>
<feature type="compositionally biased region" description="Pro residues" evidence="1">
    <location>
        <begin position="488"/>
        <end position="501"/>
    </location>
</feature>
<feature type="transmembrane region" description="Helical" evidence="2">
    <location>
        <begin position="435"/>
        <end position="456"/>
    </location>
</feature>
<name>A0A919KTX7_9ACTN</name>
<dbReference type="RefSeq" id="WP_190211792.1">
    <property type="nucleotide sequence ID" value="NZ_BNBO01000017.1"/>
</dbReference>
<evidence type="ECO:0000256" key="2">
    <source>
        <dbReference type="SAM" id="Phobius"/>
    </source>
</evidence>
<feature type="transmembrane region" description="Helical" evidence="2">
    <location>
        <begin position="380"/>
        <end position="400"/>
    </location>
</feature>
<dbReference type="GeneID" id="95353950"/>
<organism evidence="3 4">
    <name type="scientific">Kitasatospora indigofera</name>
    <dbReference type="NCBI Taxonomy" id="67307"/>
    <lineage>
        <taxon>Bacteria</taxon>
        <taxon>Bacillati</taxon>
        <taxon>Actinomycetota</taxon>
        <taxon>Actinomycetes</taxon>
        <taxon>Kitasatosporales</taxon>
        <taxon>Streptomycetaceae</taxon>
        <taxon>Kitasatospora</taxon>
    </lineage>
</organism>
<keyword evidence="2" id="KW-1133">Transmembrane helix</keyword>
<keyword evidence="2" id="KW-0472">Membrane</keyword>
<feature type="region of interest" description="Disordered" evidence="1">
    <location>
        <begin position="463"/>
        <end position="528"/>
    </location>
</feature>
<feature type="compositionally biased region" description="Low complexity" evidence="1">
    <location>
        <begin position="52"/>
        <end position="69"/>
    </location>
</feature>
<feature type="transmembrane region" description="Helical" evidence="2">
    <location>
        <begin position="109"/>
        <end position="130"/>
    </location>
</feature>
<reference evidence="3" key="1">
    <citation type="journal article" date="2014" name="Int. J. Syst. Evol. Microbiol.">
        <title>Complete genome sequence of Corynebacterium casei LMG S-19264T (=DSM 44701T), isolated from a smear-ripened cheese.</title>
        <authorList>
            <consortium name="US DOE Joint Genome Institute (JGI-PGF)"/>
            <person name="Walter F."/>
            <person name="Albersmeier A."/>
            <person name="Kalinowski J."/>
            <person name="Ruckert C."/>
        </authorList>
    </citation>
    <scope>NUCLEOTIDE SEQUENCE</scope>
    <source>
        <strain evidence="3">JCM 4646</strain>
    </source>
</reference>
<dbReference type="EMBL" id="BNBO01000017">
    <property type="protein sequence ID" value="GHH72459.1"/>
    <property type="molecule type" value="Genomic_DNA"/>
</dbReference>
<dbReference type="Proteomes" id="UP000617734">
    <property type="component" value="Unassembled WGS sequence"/>
</dbReference>
<feature type="transmembrane region" description="Helical" evidence="2">
    <location>
        <begin position="314"/>
        <end position="332"/>
    </location>
</feature>
<evidence type="ECO:0008006" key="5">
    <source>
        <dbReference type="Google" id="ProtNLM"/>
    </source>
</evidence>
<feature type="compositionally biased region" description="Low complexity" evidence="1">
    <location>
        <begin position="10"/>
        <end position="27"/>
    </location>
</feature>
<dbReference type="AlphaFoldDB" id="A0A919KTX7"/>
<feature type="compositionally biased region" description="Low complexity" evidence="1">
    <location>
        <begin position="478"/>
        <end position="487"/>
    </location>
</feature>
<evidence type="ECO:0000256" key="1">
    <source>
        <dbReference type="SAM" id="MobiDB-lite"/>
    </source>
</evidence>
<sequence length="528" mass="54680">MSSPFSGRSARPAAAAAEAPDAPTRTAGTRTIPGPRIRGARRSLPPAGRALAGTPAPSSPPARAAAPGSPGAGGPASPGPGPLGDAGPDVRTGAGAAGRGRRHPVLRHPALTSVTAGAVLALAGCAVLILHLVRRQTGTTGLFVGLGLALLPLPFVLGALAWLNQTARVPLRHLLFCLAWGSSAATTVAILANGWASDFLIAHQGLRGETLGADFATPLIEESAKGAALLLLLLPVRRRLRCHAGRGCAVLLRRGAAARPRLRVNLPPRAYARLRSVAHARPHLRLRPYLRPLPYLRPYPRTRTHPRARSRPRTLAAGMVLGGVTACGFAFTENALYLGRAFTDDQQQRLDSIGLGETPSLRDFDGTVQTFVLRGLLSPFAHPLFTALTGLGLAISLTTGRRWPARLAAPGGLLLAMALHGTWNAAAGLGTHGFLLVYGTLMVPCFAALVSFAVWARARTARHATRRTAPARADDRAGAPPAAARPAVPEPAVPRPVPRPGGGPASTPAARPRGTRPATAPAASPPAR</sequence>
<evidence type="ECO:0000313" key="4">
    <source>
        <dbReference type="Proteomes" id="UP000617734"/>
    </source>
</evidence>